<name>A0A4U0SHI2_9ACTN</name>
<sequence>MRDALRTCLQIAGGLAEATRRRTAHAARELLDQAGIDVDDLQRKIGERIPPEVQTLTDELIASGRANRDLLTGLIREEVDKTLSRVGRIADEVTKVGVVLEVLERRVRNLEAEEPLQDDAPSEAAPEAAPVADEAGPGAGTDADAGAAAPGRARPARKTVQAEKSAAAGAGAAPPAKKASSSKSVAGKPAVKSGEAAPAGAKTAKAPVKKAAAKKAAAKKATPAATPATAPAKKTAAKKTAAKKTAAKKTAAKKTTAKKTTARPTAKKAAPAAGRTTTGGPDTEAKNE</sequence>
<dbReference type="OrthoDB" id="4325800at2"/>
<proteinExistence type="predicted"/>
<keyword evidence="3" id="KW-1185">Reference proteome</keyword>
<feature type="compositionally biased region" description="Acidic residues" evidence="1">
    <location>
        <begin position="112"/>
        <end position="121"/>
    </location>
</feature>
<feature type="region of interest" description="Disordered" evidence="1">
    <location>
        <begin position="112"/>
        <end position="288"/>
    </location>
</feature>
<dbReference type="AlphaFoldDB" id="A0A4U0SHI2"/>
<feature type="compositionally biased region" description="Basic residues" evidence="1">
    <location>
        <begin position="235"/>
        <end position="261"/>
    </location>
</feature>
<reference evidence="2 3" key="1">
    <citation type="submission" date="2019-04" db="EMBL/GenBank/DDBJ databases">
        <title>Streptomyces oryziradicis sp. nov., a novel actinomycete isolated from rhizosphere soil of rice (Oryza sativa L.).</title>
        <authorList>
            <person name="Li C."/>
        </authorList>
    </citation>
    <scope>NUCLEOTIDE SEQUENCE [LARGE SCALE GENOMIC DNA]</scope>
    <source>
        <strain evidence="2 3">NEAU-C40</strain>
    </source>
</reference>
<feature type="compositionally biased region" description="Basic residues" evidence="1">
    <location>
        <begin position="207"/>
        <end position="218"/>
    </location>
</feature>
<organism evidence="2 3">
    <name type="scientific">Actinacidiphila oryziradicis</name>
    <dbReference type="NCBI Taxonomy" id="2571141"/>
    <lineage>
        <taxon>Bacteria</taxon>
        <taxon>Bacillati</taxon>
        <taxon>Actinomycetota</taxon>
        <taxon>Actinomycetes</taxon>
        <taxon>Kitasatosporales</taxon>
        <taxon>Streptomycetaceae</taxon>
        <taxon>Actinacidiphila</taxon>
    </lineage>
</organism>
<gene>
    <name evidence="2" type="ORF">FCI23_24485</name>
</gene>
<dbReference type="EMBL" id="SUMC01000025">
    <property type="protein sequence ID" value="TKA08986.1"/>
    <property type="molecule type" value="Genomic_DNA"/>
</dbReference>
<protein>
    <submittedName>
        <fullName evidence="2">Histone</fullName>
    </submittedName>
</protein>
<evidence type="ECO:0000313" key="2">
    <source>
        <dbReference type="EMBL" id="TKA08986.1"/>
    </source>
</evidence>
<dbReference type="Proteomes" id="UP000305778">
    <property type="component" value="Unassembled WGS sequence"/>
</dbReference>
<evidence type="ECO:0000256" key="1">
    <source>
        <dbReference type="SAM" id="MobiDB-lite"/>
    </source>
</evidence>
<feature type="compositionally biased region" description="Low complexity" evidence="1">
    <location>
        <begin position="122"/>
        <end position="153"/>
    </location>
</feature>
<evidence type="ECO:0000313" key="3">
    <source>
        <dbReference type="Proteomes" id="UP000305778"/>
    </source>
</evidence>
<feature type="compositionally biased region" description="Low complexity" evidence="1">
    <location>
        <begin position="262"/>
        <end position="278"/>
    </location>
</feature>
<comment type="caution">
    <text evidence="2">The sequence shown here is derived from an EMBL/GenBank/DDBJ whole genome shotgun (WGS) entry which is preliminary data.</text>
</comment>
<accession>A0A4U0SHI2</accession>
<feature type="compositionally biased region" description="Low complexity" evidence="1">
    <location>
        <begin position="164"/>
        <end position="206"/>
    </location>
</feature>
<feature type="compositionally biased region" description="Low complexity" evidence="1">
    <location>
        <begin position="219"/>
        <end position="234"/>
    </location>
</feature>
<dbReference type="RefSeq" id="WP_136726085.1">
    <property type="nucleotide sequence ID" value="NZ_SUMC01000025.1"/>
</dbReference>